<accession>A0A081B645</accession>
<evidence type="ECO:0000313" key="1">
    <source>
        <dbReference type="EMBL" id="GAK43513.1"/>
    </source>
</evidence>
<sequence>MATTRKCIKTYFTAEEAAHLDEVAARLRLNRSDFLRRLTMAYRVPDPTEFVAWQGIRDLMKVNADLARLGNLFKLALDEEPPDSLTQKLGEIAADIAETQQHLKAAAIDVRALIQGRRR</sequence>
<dbReference type="AlphaFoldDB" id="A0A081B645"/>
<dbReference type="STRING" id="1333998.M2A_0012"/>
<protein>
    <submittedName>
        <fullName evidence="1">OriT binding protein</fullName>
    </submittedName>
</protein>
<name>A0A081B645_9HYPH</name>
<organism evidence="1 2">
    <name type="scientific">Tepidicaulis marinus</name>
    <dbReference type="NCBI Taxonomy" id="1333998"/>
    <lineage>
        <taxon>Bacteria</taxon>
        <taxon>Pseudomonadati</taxon>
        <taxon>Pseudomonadota</taxon>
        <taxon>Alphaproteobacteria</taxon>
        <taxon>Hyphomicrobiales</taxon>
        <taxon>Parvibaculaceae</taxon>
        <taxon>Tepidicaulis</taxon>
    </lineage>
</organism>
<keyword evidence="2" id="KW-1185">Reference proteome</keyword>
<gene>
    <name evidence="1" type="ORF">M2A_0012</name>
</gene>
<dbReference type="Proteomes" id="UP000028702">
    <property type="component" value="Unassembled WGS sequence"/>
</dbReference>
<comment type="caution">
    <text evidence="1">The sequence shown here is derived from an EMBL/GenBank/DDBJ whole genome shotgun (WGS) entry which is preliminary data.</text>
</comment>
<dbReference type="InterPro" id="IPR053842">
    <property type="entry name" value="NikA-like"/>
</dbReference>
<dbReference type="RefSeq" id="WP_045441514.1">
    <property type="nucleotide sequence ID" value="NZ_BBIO01000001.1"/>
</dbReference>
<reference evidence="1 2" key="1">
    <citation type="submission" date="2014-07" db="EMBL/GenBank/DDBJ databases">
        <title>Tepidicaulis marinum gen. nov., sp. nov., a novel marine bacterium denitrifying nitrate to nitrous oxide strictly under microaerobic conditions.</title>
        <authorList>
            <person name="Takeuchi M."/>
            <person name="Yamagishi T."/>
            <person name="Kamagata Y."/>
            <person name="Oshima K."/>
            <person name="Hattori M."/>
            <person name="Katayama T."/>
            <person name="Hanada S."/>
            <person name="Tamaki H."/>
            <person name="Marumo K."/>
            <person name="Maeda H."/>
            <person name="Nedachi M."/>
            <person name="Iwasaki W."/>
            <person name="Suwa Y."/>
            <person name="Sakata S."/>
        </authorList>
    </citation>
    <scope>NUCLEOTIDE SEQUENCE [LARGE SCALE GENOMIC DNA]</scope>
    <source>
        <strain evidence="1 2">MA2</strain>
    </source>
</reference>
<dbReference type="Pfam" id="PF21983">
    <property type="entry name" value="NikA-like"/>
    <property type="match status" value="1"/>
</dbReference>
<proteinExistence type="predicted"/>
<evidence type="ECO:0000313" key="2">
    <source>
        <dbReference type="Proteomes" id="UP000028702"/>
    </source>
</evidence>
<dbReference type="EMBL" id="BBIO01000001">
    <property type="protein sequence ID" value="GAK43513.1"/>
    <property type="molecule type" value="Genomic_DNA"/>
</dbReference>
<dbReference type="eggNOG" id="ENOG50330QZ">
    <property type="taxonomic scope" value="Bacteria"/>
</dbReference>